<dbReference type="AlphaFoldDB" id="A0A934PWI2"/>
<evidence type="ECO:0000256" key="2">
    <source>
        <dbReference type="ARBA" id="ARBA00023015"/>
    </source>
</evidence>
<dbReference type="GO" id="GO:0003677">
    <property type="term" value="F:DNA binding"/>
    <property type="evidence" value="ECO:0007669"/>
    <property type="project" value="UniProtKB-KW"/>
</dbReference>
<dbReference type="InterPro" id="IPR036388">
    <property type="entry name" value="WH-like_DNA-bd_sf"/>
</dbReference>
<accession>A0A934PWI2</accession>
<dbReference type="SUPFAM" id="SSF46785">
    <property type="entry name" value="Winged helix' DNA-binding domain"/>
    <property type="match status" value="1"/>
</dbReference>
<evidence type="ECO:0000313" key="5">
    <source>
        <dbReference type="EMBL" id="MBK0380967.1"/>
    </source>
</evidence>
<dbReference type="InterPro" id="IPR036390">
    <property type="entry name" value="WH_DNA-bd_sf"/>
</dbReference>
<evidence type="ECO:0000256" key="4">
    <source>
        <dbReference type="ARBA" id="ARBA00023163"/>
    </source>
</evidence>
<keyword evidence="2" id="KW-0805">Transcription regulation</keyword>
<dbReference type="Proteomes" id="UP000613193">
    <property type="component" value="Unassembled WGS sequence"/>
</dbReference>
<dbReference type="EMBL" id="JAEHFW010000003">
    <property type="protein sequence ID" value="MBK0380967.1"/>
    <property type="molecule type" value="Genomic_DNA"/>
</dbReference>
<gene>
    <name evidence="5" type="ORF">I5M19_16700</name>
</gene>
<comment type="similarity">
    <text evidence="1">Belongs to the BlaI transcriptional regulatory family.</text>
</comment>
<reference evidence="5" key="1">
    <citation type="submission" date="2020-12" db="EMBL/GenBank/DDBJ databases">
        <title>Bacterial novel species Mucilaginibacter sp. SD-g isolated from soil.</title>
        <authorList>
            <person name="Jung H.-Y."/>
        </authorList>
    </citation>
    <scope>NUCLEOTIDE SEQUENCE</scope>
    <source>
        <strain evidence="5">SD-g</strain>
    </source>
</reference>
<evidence type="ECO:0000256" key="1">
    <source>
        <dbReference type="ARBA" id="ARBA00011046"/>
    </source>
</evidence>
<keyword evidence="3" id="KW-0238">DNA-binding</keyword>
<organism evidence="5 6">
    <name type="scientific">Mucilaginibacter segetis</name>
    <dbReference type="NCBI Taxonomy" id="2793071"/>
    <lineage>
        <taxon>Bacteria</taxon>
        <taxon>Pseudomonadati</taxon>
        <taxon>Bacteroidota</taxon>
        <taxon>Sphingobacteriia</taxon>
        <taxon>Sphingobacteriales</taxon>
        <taxon>Sphingobacteriaceae</taxon>
        <taxon>Mucilaginibacter</taxon>
    </lineage>
</organism>
<name>A0A934PWI2_9SPHI</name>
<dbReference type="GO" id="GO:0045892">
    <property type="term" value="P:negative regulation of DNA-templated transcription"/>
    <property type="evidence" value="ECO:0007669"/>
    <property type="project" value="InterPro"/>
</dbReference>
<dbReference type="Gene3D" id="1.10.4040.10">
    <property type="entry name" value="Penicillinase repressor domain"/>
    <property type="match status" value="1"/>
</dbReference>
<protein>
    <submittedName>
        <fullName evidence="5">BlaI/MecI/CopY family transcriptional regulator</fullName>
    </submittedName>
</protein>
<keyword evidence="4" id="KW-0804">Transcription</keyword>
<proteinExistence type="inferred from homology"/>
<evidence type="ECO:0000313" key="6">
    <source>
        <dbReference type="Proteomes" id="UP000613193"/>
    </source>
</evidence>
<dbReference type="Pfam" id="PF03965">
    <property type="entry name" value="Penicillinase_R"/>
    <property type="match status" value="1"/>
</dbReference>
<dbReference type="Gene3D" id="1.10.10.10">
    <property type="entry name" value="Winged helix-like DNA-binding domain superfamily/Winged helix DNA-binding domain"/>
    <property type="match status" value="1"/>
</dbReference>
<evidence type="ECO:0000256" key="3">
    <source>
        <dbReference type="ARBA" id="ARBA00023125"/>
    </source>
</evidence>
<dbReference type="RefSeq" id="WP_200067496.1">
    <property type="nucleotide sequence ID" value="NZ_JAEHFW010000003.1"/>
</dbReference>
<comment type="caution">
    <text evidence="5">The sequence shown here is derived from an EMBL/GenBank/DDBJ whole genome shotgun (WGS) entry which is preliminary data.</text>
</comment>
<dbReference type="PIRSF" id="PIRSF019455">
    <property type="entry name" value="CopR_AtkY"/>
    <property type="match status" value="1"/>
</dbReference>
<sequence>MKLAKAEEQLMEYLWSMEKGFMKDILECYPDPKPAATTIATMLKRLAEKGFVAYKLFGNSREYYPLIAKTDYFSAHVNGLIKNFFNNSASQFASFFTRETDLSTTELEELKKIIEQEIKNKKK</sequence>
<dbReference type="InterPro" id="IPR005650">
    <property type="entry name" value="BlaI_family"/>
</dbReference>
<keyword evidence="6" id="KW-1185">Reference proteome</keyword>